<dbReference type="Gene3D" id="1.10.150.510">
    <property type="entry name" value="Receptor activity modifying family"/>
    <property type="match status" value="1"/>
</dbReference>
<dbReference type="GO" id="GO:0005886">
    <property type="term" value="C:plasma membrane"/>
    <property type="evidence" value="ECO:0007669"/>
    <property type="project" value="UniProtKB-SubCell"/>
</dbReference>
<evidence type="ECO:0000256" key="8">
    <source>
        <dbReference type="ARBA" id="ARBA00023136"/>
    </source>
</evidence>
<dbReference type="GO" id="GO:0006816">
    <property type="term" value="P:calcium ion transport"/>
    <property type="evidence" value="ECO:0007669"/>
    <property type="project" value="TreeGrafter"/>
</dbReference>
<evidence type="ECO:0000256" key="11">
    <source>
        <dbReference type="SAM" id="Phobius"/>
    </source>
</evidence>
<dbReference type="EMBL" id="WNTK01000500">
    <property type="protein sequence ID" value="KAG9469516.1"/>
    <property type="molecule type" value="Genomic_DNA"/>
</dbReference>
<dbReference type="GO" id="GO:0008277">
    <property type="term" value="P:regulation of G protein-coupled receptor signaling pathway"/>
    <property type="evidence" value="ECO:0007669"/>
    <property type="project" value="InterPro"/>
</dbReference>
<protein>
    <recommendedName>
        <fullName evidence="15">Receptor activity modifying protein 2</fullName>
    </recommendedName>
</protein>
<dbReference type="PANTHER" id="PTHR14076">
    <property type="entry name" value="RECEPTOR ACTIVITY MODIFYING PROTEIN RAMP"/>
    <property type="match status" value="1"/>
</dbReference>
<dbReference type="GO" id="GO:0007186">
    <property type="term" value="P:G protein-coupled receptor signaling pathway"/>
    <property type="evidence" value="ECO:0007669"/>
    <property type="project" value="TreeGrafter"/>
</dbReference>
<dbReference type="PANTHER" id="PTHR14076:SF9">
    <property type="entry name" value="RECEPTOR ACTIVITY-MODIFYING PROTEIN 2"/>
    <property type="match status" value="1"/>
</dbReference>
<evidence type="ECO:0000256" key="9">
    <source>
        <dbReference type="ARBA" id="ARBA00023157"/>
    </source>
</evidence>
<dbReference type="OrthoDB" id="9416539at2759"/>
<accession>A0A8J6EI92</accession>
<gene>
    <name evidence="13" type="ORF">GDO78_020320</name>
</gene>
<evidence type="ECO:0000256" key="7">
    <source>
        <dbReference type="ARBA" id="ARBA00022989"/>
    </source>
</evidence>
<evidence type="ECO:0000256" key="12">
    <source>
        <dbReference type="SAM" id="SignalP"/>
    </source>
</evidence>
<comment type="subcellular location">
    <subcellularLocation>
        <location evidence="1">Cell membrane</location>
        <topology evidence="1">Single-pass type I membrane protein</topology>
    </subcellularLocation>
</comment>
<keyword evidence="3" id="KW-0813">Transport</keyword>
<keyword evidence="9" id="KW-1015">Disulfide bond</keyword>
<dbReference type="GO" id="GO:0015026">
    <property type="term" value="F:coreceptor activity"/>
    <property type="evidence" value="ECO:0007669"/>
    <property type="project" value="InterPro"/>
</dbReference>
<evidence type="ECO:0008006" key="15">
    <source>
        <dbReference type="Google" id="ProtNLM"/>
    </source>
</evidence>
<evidence type="ECO:0000313" key="14">
    <source>
        <dbReference type="Proteomes" id="UP000770717"/>
    </source>
</evidence>
<keyword evidence="14" id="KW-1185">Reference proteome</keyword>
<evidence type="ECO:0000256" key="10">
    <source>
        <dbReference type="ARBA" id="ARBA00023170"/>
    </source>
</evidence>
<keyword evidence="10" id="KW-0675">Receptor</keyword>
<sequence>MESTILCMLTSALCLFTWAFGSMAAVENATQSTGHESHFNRTRANMTDIPYEIRYQYYKEEVEYCWNTFNNSMFTLKYEYWCNWEHIVSIYNELQVYLERSADFLLIGFPNEAAHDTILKAHMHYFKNCSPLFEELQDPPENILFGLIFAPICIIPFLITLVVYKSNTSKPQT</sequence>
<evidence type="ECO:0000256" key="3">
    <source>
        <dbReference type="ARBA" id="ARBA00022448"/>
    </source>
</evidence>
<reference evidence="13" key="1">
    <citation type="thesis" date="2020" institute="ProQuest LLC" country="789 East Eisenhower Parkway, Ann Arbor, MI, USA">
        <title>Comparative Genomics and Chromosome Evolution.</title>
        <authorList>
            <person name="Mudd A.B."/>
        </authorList>
    </citation>
    <scope>NUCLEOTIDE SEQUENCE</scope>
    <source>
        <strain evidence="13">HN-11 Male</strain>
        <tissue evidence="13">Kidney and liver</tissue>
    </source>
</reference>
<keyword evidence="8 11" id="KW-0472">Membrane</keyword>
<keyword evidence="6 12" id="KW-0732">Signal</keyword>
<proteinExistence type="inferred from homology"/>
<dbReference type="GO" id="GO:0032870">
    <property type="term" value="P:cellular response to hormone stimulus"/>
    <property type="evidence" value="ECO:0007669"/>
    <property type="project" value="TreeGrafter"/>
</dbReference>
<dbReference type="AlphaFoldDB" id="A0A8J6EI92"/>
<dbReference type="Proteomes" id="UP000770717">
    <property type="component" value="Unassembled WGS sequence"/>
</dbReference>
<name>A0A8J6EI92_ELECQ</name>
<dbReference type="GO" id="GO:0031623">
    <property type="term" value="P:receptor internalization"/>
    <property type="evidence" value="ECO:0007669"/>
    <property type="project" value="TreeGrafter"/>
</dbReference>
<evidence type="ECO:0000313" key="13">
    <source>
        <dbReference type="EMBL" id="KAG9469516.1"/>
    </source>
</evidence>
<feature type="transmembrane region" description="Helical" evidence="11">
    <location>
        <begin position="143"/>
        <end position="164"/>
    </location>
</feature>
<feature type="chain" id="PRO_5035264601" description="Receptor activity modifying protein 2" evidence="12">
    <location>
        <begin position="25"/>
        <end position="173"/>
    </location>
</feature>
<comment type="similarity">
    <text evidence="2">Belongs to the RAMP family.</text>
</comment>
<comment type="caution">
    <text evidence="13">The sequence shown here is derived from an EMBL/GenBank/DDBJ whole genome shotgun (WGS) entry which is preliminary data.</text>
</comment>
<dbReference type="GO" id="GO:0009986">
    <property type="term" value="C:cell surface"/>
    <property type="evidence" value="ECO:0007669"/>
    <property type="project" value="TreeGrafter"/>
</dbReference>
<dbReference type="InterPro" id="IPR006985">
    <property type="entry name" value="RAMP"/>
</dbReference>
<keyword evidence="5 11" id="KW-0812">Transmembrane</keyword>
<dbReference type="Pfam" id="PF04901">
    <property type="entry name" value="RAMP"/>
    <property type="match status" value="1"/>
</dbReference>
<evidence type="ECO:0000256" key="5">
    <source>
        <dbReference type="ARBA" id="ARBA00022692"/>
    </source>
</evidence>
<dbReference type="GO" id="GO:0006886">
    <property type="term" value="P:intracellular protein transport"/>
    <property type="evidence" value="ECO:0007669"/>
    <property type="project" value="InterPro"/>
</dbReference>
<evidence type="ECO:0000256" key="2">
    <source>
        <dbReference type="ARBA" id="ARBA00007087"/>
    </source>
</evidence>
<dbReference type="GO" id="GO:0001525">
    <property type="term" value="P:angiogenesis"/>
    <property type="evidence" value="ECO:0007669"/>
    <property type="project" value="TreeGrafter"/>
</dbReference>
<evidence type="ECO:0000256" key="4">
    <source>
        <dbReference type="ARBA" id="ARBA00022475"/>
    </source>
</evidence>
<keyword evidence="7 11" id="KW-1133">Transmembrane helix</keyword>
<dbReference type="GO" id="GO:0072659">
    <property type="term" value="P:protein localization to plasma membrane"/>
    <property type="evidence" value="ECO:0007669"/>
    <property type="project" value="TreeGrafter"/>
</dbReference>
<evidence type="ECO:0000256" key="6">
    <source>
        <dbReference type="ARBA" id="ARBA00022729"/>
    </source>
</evidence>
<feature type="signal peptide" evidence="12">
    <location>
        <begin position="1"/>
        <end position="24"/>
    </location>
</feature>
<organism evidence="13 14">
    <name type="scientific">Eleutherodactylus coqui</name>
    <name type="common">Puerto Rican coqui</name>
    <dbReference type="NCBI Taxonomy" id="57060"/>
    <lineage>
        <taxon>Eukaryota</taxon>
        <taxon>Metazoa</taxon>
        <taxon>Chordata</taxon>
        <taxon>Craniata</taxon>
        <taxon>Vertebrata</taxon>
        <taxon>Euteleostomi</taxon>
        <taxon>Amphibia</taxon>
        <taxon>Batrachia</taxon>
        <taxon>Anura</taxon>
        <taxon>Neobatrachia</taxon>
        <taxon>Hyloidea</taxon>
        <taxon>Eleutherodactylidae</taxon>
        <taxon>Eleutherodactylinae</taxon>
        <taxon>Eleutherodactylus</taxon>
        <taxon>Eleutherodactylus</taxon>
    </lineage>
</organism>
<evidence type="ECO:0000256" key="1">
    <source>
        <dbReference type="ARBA" id="ARBA00004251"/>
    </source>
</evidence>
<dbReference type="GO" id="GO:0043235">
    <property type="term" value="C:receptor complex"/>
    <property type="evidence" value="ECO:0007669"/>
    <property type="project" value="TreeGrafter"/>
</dbReference>
<dbReference type="InterPro" id="IPR038126">
    <property type="entry name" value="RAMP_sf"/>
</dbReference>
<keyword evidence="4" id="KW-1003">Cell membrane</keyword>